<dbReference type="GO" id="GO:0016301">
    <property type="term" value="F:kinase activity"/>
    <property type="evidence" value="ECO:0007669"/>
    <property type="project" value="UniProtKB-KW"/>
</dbReference>
<dbReference type="SUPFAM" id="SSF55060">
    <property type="entry name" value="GHMP Kinase, C-terminal domain"/>
    <property type="match status" value="1"/>
</dbReference>
<dbReference type="PRINTS" id="PR00959">
    <property type="entry name" value="MEVGALKINASE"/>
</dbReference>
<dbReference type="Pfam" id="PF07959">
    <property type="entry name" value="Fucose_pyrophosphorylase"/>
    <property type="match status" value="1"/>
</dbReference>
<dbReference type="GO" id="GO:0000166">
    <property type="term" value="F:nucleotide binding"/>
    <property type="evidence" value="ECO:0007669"/>
    <property type="project" value="UniProtKB-KW"/>
</dbReference>
<evidence type="ECO:0000259" key="5">
    <source>
        <dbReference type="Pfam" id="PF07959"/>
    </source>
</evidence>
<dbReference type="AlphaFoldDB" id="A0ABD3P778"/>
<evidence type="ECO:0000256" key="4">
    <source>
        <dbReference type="SAM" id="MobiDB-lite"/>
    </source>
</evidence>
<dbReference type="Pfam" id="PF08544">
    <property type="entry name" value="GHMP_kinases_C"/>
    <property type="match status" value="1"/>
</dbReference>
<keyword evidence="3" id="KW-0418">Kinase</keyword>
<dbReference type="EMBL" id="JALLAZ020000962">
    <property type="protein sequence ID" value="KAL3783649.1"/>
    <property type="molecule type" value="Genomic_DNA"/>
</dbReference>
<proteinExistence type="predicted"/>
<dbReference type="GO" id="GO:0042350">
    <property type="term" value="P:GDP-L-fucose biosynthetic process"/>
    <property type="evidence" value="ECO:0007669"/>
    <property type="project" value="UniProtKB-ARBA"/>
</dbReference>
<feature type="region of interest" description="Disordered" evidence="4">
    <location>
        <begin position="1"/>
        <end position="23"/>
    </location>
</feature>
<sequence>MRMLRHRRQRRRRRGSPIPRRRSSLSRAFAVVPRGSVVVAASDVILSFGDDCDRGTGGRIDLEGAGGVVGLAVPAPLSTAANHGVFLADFLSSGAAEEAGPSGGRNSDGAQRRRRHLGATMRLTTRADAFVSGFRHHGGRGSVVMNSAMTAQRWGHIGNSSIMEHCHIDGDGIDIGDGCLVSGIRGSASLRLLSGLCLQLLPLRRLWRESESPLNDVEKTSPTSFVCICIDVHDNIKEAPAKNLFGMDLHFVFRCGINENDLWDESVPASKRMLWNAKILPVLSAEGDGTIDLNYSFLDWIEFMSTAGGVRLDSSSDVDKRPNDTYLGPDPGVPSRALFGLKQWKESARLSPSEIRTVVDSEAEARYRSSIPVKKCEERRLSEVSDILMNRRHECCNFDYVIDFTSSSNASNGSVHIRWDVFGNAMQTLDIVASNAFTDGLFDVVGRTFMTMKLLIEDTLSEQVQSRSMLDSSDTDDKGNVNRRKMAQSMKESITILQSGQTSEGAIALVASVRNSMLASPHDGSTDPEMLTECCDFLERAASTMTERCVSGNVFAKKPPSLARTSPIPIGATASASAPARIDLAGGWSDTPPISFEYGGAVACLAVLVDEKRPLKAHCRMVKGGSCIVLRTESRNLSDEKLLDSAEVRIWTLGDLANYCNPKADCSLLMCALIQLGFATPDSIGNNSHASIQSHLMAFCQTDQDDVGLEIVAQSLLPTGSGMGSSSIIGGCIISAIARCVGITLAGMGGAPLERVEINGPNSLIHSVLMLEQLLTTGGGWQDNIGGIVGGLKLGSSDAHVLPLQTKVQHFSLPPQLIEELNQRLVLTFSGQPRLAKNILQQVLRRWATRSDEIMITVEGLVKGASEAIACLEAGDLDCLGRVMNQYWQLKMAMAGPDSGAEPLCVRTLIDHLSSKGDIVGATLCGAGGGGFLAMLASKGLSSRDIVATAKQSVPIGSEVGLDSFTWHSCTVSENGLVVEVIDA</sequence>
<dbReference type="InterPro" id="IPR012887">
    <property type="entry name" value="GDP_fucose_pyrophosphorylase"/>
</dbReference>
<dbReference type="InterPro" id="IPR036554">
    <property type="entry name" value="GHMP_kinase_C_sf"/>
</dbReference>
<keyword evidence="8" id="KW-1185">Reference proteome</keyword>
<evidence type="ECO:0000313" key="7">
    <source>
        <dbReference type="EMBL" id="KAL3783649.1"/>
    </source>
</evidence>
<name>A0ABD3P778_9STRA</name>
<dbReference type="PANTHER" id="PTHR32463:SF0">
    <property type="entry name" value="L-FUCOSE KINASE"/>
    <property type="match status" value="1"/>
</dbReference>
<feature type="domain" description="GDP-fucose pyrophosphorylase" evidence="5">
    <location>
        <begin position="135"/>
        <end position="284"/>
    </location>
</feature>
<accession>A0ABD3P778</accession>
<dbReference type="SUPFAM" id="SSF54211">
    <property type="entry name" value="Ribosomal protein S5 domain 2-like"/>
    <property type="match status" value="1"/>
</dbReference>
<dbReference type="PANTHER" id="PTHR32463">
    <property type="entry name" value="L-FUCOSE KINASE"/>
    <property type="match status" value="1"/>
</dbReference>
<evidence type="ECO:0000256" key="2">
    <source>
        <dbReference type="ARBA" id="ARBA00022741"/>
    </source>
</evidence>
<organism evidence="7 8">
    <name type="scientific">Stephanodiscus triporus</name>
    <dbReference type="NCBI Taxonomy" id="2934178"/>
    <lineage>
        <taxon>Eukaryota</taxon>
        <taxon>Sar</taxon>
        <taxon>Stramenopiles</taxon>
        <taxon>Ochrophyta</taxon>
        <taxon>Bacillariophyta</taxon>
        <taxon>Coscinodiscophyceae</taxon>
        <taxon>Thalassiosirophycidae</taxon>
        <taxon>Stephanodiscales</taxon>
        <taxon>Stephanodiscaceae</taxon>
        <taxon>Stephanodiscus</taxon>
    </lineage>
</organism>
<gene>
    <name evidence="7" type="ORF">ACHAW5_008746</name>
</gene>
<evidence type="ECO:0000259" key="6">
    <source>
        <dbReference type="Pfam" id="PF08544"/>
    </source>
</evidence>
<keyword evidence="1" id="KW-0808">Transferase</keyword>
<feature type="domain" description="GHMP kinase C-terminal" evidence="6">
    <location>
        <begin position="869"/>
        <end position="939"/>
    </location>
</feature>
<dbReference type="Proteomes" id="UP001530315">
    <property type="component" value="Unassembled WGS sequence"/>
</dbReference>
<protein>
    <recommendedName>
        <fullName evidence="9">Mevalonate kinase</fullName>
    </recommendedName>
</protein>
<comment type="caution">
    <text evidence="7">The sequence shown here is derived from an EMBL/GenBank/DDBJ whole genome shotgun (WGS) entry which is preliminary data.</text>
</comment>
<dbReference type="InterPro" id="IPR013750">
    <property type="entry name" value="GHMP_kinase_C_dom"/>
</dbReference>
<dbReference type="Gene3D" id="3.30.230.120">
    <property type="match status" value="2"/>
</dbReference>
<reference evidence="7 8" key="1">
    <citation type="submission" date="2024-10" db="EMBL/GenBank/DDBJ databases">
        <title>Updated reference genomes for cyclostephanoid diatoms.</title>
        <authorList>
            <person name="Roberts W.R."/>
            <person name="Alverson A.J."/>
        </authorList>
    </citation>
    <scope>NUCLEOTIDE SEQUENCE [LARGE SCALE GENOMIC DNA]</scope>
    <source>
        <strain evidence="7 8">AJA276-08</strain>
    </source>
</reference>
<evidence type="ECO:0000256" key="1">
    <source>
        <dbReference type="ARBA" id="ARBA00022679"/>
    </source>
</evidence>
<dbReference type="InterPro" id="IPR052203">
    <property type="entry name" value="GHMP_Kinase-Related"/>
</dbReference>
<evidence type="ECO:0000256" key="3">
    <source>
        <dbReference type="ARBA" id="ARBA00022777"/>
    </source>
</evidence>
<evidence type="ECO:0000313" key="8">
    <source>
        <dbReference type="Proteomes" id="UP001530315"/>
    </source>
</evidence>
<dbReference type="InterPro" id="IPR020568">
    <property type="entry name" value="Ribosomal_Su5_D2-typ_SF"/>
</dbReference>
<evidence type="ECO:0008006" key="9">
    <source>
        <dbReference type="Google" id="ProtNLM"/>
    </source>
</evidence>
<keyword evidence="2" id="KW-0547">Nucleotide-binding</keyword>